<gene>
    <name evidence="5" type="ORF">TVY486_0303950</name>
</gene>
<evidence type="ECO:0000259" key="4">
    <source>
        <dbReference type="SMART" id="SM00913"/>
    </source>
</evidence>
<dbReference type="OMA" id="MLAFPQQ"/>
<dbReference type="GO" id="GO:0005829">
    <property type="term" value="C:cytosol"/>
    <property type="evidence" value="ECO:0007669"/>
    <property type="project" value="TreeGrafter"/>
</dbReference>
<accession>G0TTD8</accession>
<dbReference type="AlphaFoldDB" id="G0TTD8"/>
<evidence type="ECO:0000256" key="2">
    <source>
        <dbReference type="ARBA" id="ARBA00022448"/>
    </source>
</evidence>
<dbReference type="VEuPathDB" id="TriTrypDB:TvY486_0303950"/>
<dbReference type="GO" id="GO:0005635">
    <property type="term" value="C:nuclear envelope"/>
    <property type="evidence" value="ECO:0007669"/>
    <property type="project" value="TreeGrafter"/>
</dbReference>
<dbReference type="PANTHER" id="PTHR10997:SF52">
    <property type="entry name" value="IMPORTIN N-TERMINAL DOMAIN-CONTAINING PROTEIN"/>
    <property type="match status" value="1"/>
</dbReference>
<proteinExistence type="predicted"/>
<feature type="domain" description="Importin N-terminal" evidence="4">
    <location>
        <begin position="37"/>
        <end position="111"/>
    </location>
</feature>
<dbReference type="InterPro" id="IPR001494">
    <property type="entry name" value="Importin-beta_N"/>
</dbReference>
<dbReference type="SUPFAM" id="SSF48371">
    <property type="entry name" value="ARM repeat"/>
    <property type="match status" value="1"/>
</dbReference>
<protein>
    <recommendedName>
        <fullName evidence="4">Importin N-terminal domain-containing protein</fullName>
    </recommendedName>
</protein>
<dbReference type="EMBL" id="HE573019">
    <property type="protein sequence ID" value="CCC47219.1"/>
    <property type="molecule type" value="Genomic_DNA"/>
</dbReference>
<comment type="subcellular location">
    <subcellularLocation>
        <location evidence="1">Nucleus</location>
    </subcellularLocation>
</comment>
<dbReference type="PANTHER" id="PTHR10997">
    <property type="entry name" value="IMPORTIN-7, 8, 11"/>
    <property type="match status" value="1"/>
</dbReference>
<dbReference type="GO" id="GO:0006606">
    <property type="term" value="P:protein import into nucleus"/>
    <property type="evidence" value="ECO:0007669"/>
    <property type="project" value="TreeGrafter"/>
</dbReference>
<keyword evidence="2" id="KW-0813">Transport</keyword>
<evidence type="ECO:0000313" key="5">
    <source>
        <dbReference type="EMBL" id="CCC47219.1"/>
    </source>
</evidence>
<dbReference type="GO" id="GO:0031267">
    <property type="term" value="F:small GTPase binding"/>
    <property type="evidence" value="ECO:0007669"/>
    <property type="project" value="InterPro"/>
</dbReference>
<evidence type="ECO:0000256" key="1">
    <source>
        <dbReference type="ARBA" id="ARBA00004123"/>
    </source>
</evidence>
<dbReference type="Gene3D" id="1.25.10.10">
    <property type="entry name" value="Leucine-rich Repeat Variant"/>
    <property type="match status" value="1"/>
</dbReference>
<dbReference type="InterPro" id="IPR011989">
    <property type="entry name" value="ARM-like"/>
</dbReference>
<keyword evidence="3" id="KW-0539">Nucleus</keyword>
<organism evidence="5">
    <name type="scientific">Trypanosoma vivax (strain Y486)</name>
    <dbReference type="NCBI Taxonomy" id="1055687"/>
    <lineage>
        <taxon>Eukaryota</taxon>
        <taxon>Discoba</taxon>
        <taxon>Euglenozoa</taxon>
        <taxon>Kinetoplastea</taxon>
        <taxon>Metakinetoplastina</taxon>
        <taxon>Trypanosomatida</taxon>
        <taxon>Trypanosomatidae</taxon>
        <taxon>Trypanosoma</taxon>
        <taxon>Duttonella</taxon>
    </lineage>
</organism>
<dbReference type="InterPro" id="IPR016024">
    <property type="entry name" value="ARM-type_fold"/>
</dbReference>
<dbReference type="SMART" id="SM00913">
    <property type="entry name" value="IBN_N"/>
    <property type="match status" value="1"/>
</dbReference>
<name>G0TTD8_TRYVY</name>
<reference evidence="5" key="1">
    <citation type="journal article" date="2012" name="Proc. Natl. Acad. Sci. U.S.A.">
        <title>Antigenic diversity is generated by distinct evolutionary mechanisms in African trypanosome species.</title>
        <authorList>
            <person name="Jackson A.P."/>
            <person name="Berry A."/>
            <person name="Aslett M."/>
            <person name="Allison H.C."/>
            <person name="Burton P."/>
            <person name="Vavrova-Anderson J."/>
            <person name="Brown R."/>
            <person name="Browne H."/>
            <person name="Corton N."/>
            <person name="Hauser H."/>
            <person name="Gamble J."/>
            <person name="Gilderthorp R."/>
            <person name="Marcello L."/>
            <person name="McQuillan J."/>
            <person name="Otto T.D."/>
            <person name="Quail M.A."/>
            <person name="Sanders M.J."/>
            <person name="van Tonder A."/>
            <person name="Ginger M.L."/>
            <person name="Field M.C."/>
            <person name="Barry J.D."/>
            <person name="Hertz-Fowler C."/>
            <person name="Berriman M."/>
        </authorList>
    </citation>
    <scope>NUCLEOTIDE SEQUENCE</scope>
    <source>
        <strain evidence="5">Y486</strain>
    </source>
</reference>
<evidence type="ECO:0000256" key="3">
    <source>
        <dbReference type="ARBA" id="ARBA00023242"/>
    </source>
</evidence>
<sequence length="1100" mass="122785">MAISPQPHTERQDAQAMDILHLLSVAYGGDKEERAAATAQLEQALQSQEALGYVLTLLRAGTNPALPPQQSLQALICAKNHIISKLDEVDTTGSPGALEEIQSLLYNGMFKVPQTHQNIICACVSTLVSVCNWDYLPQLMSEIAGEGLANASADHLVASVRLLYVFLKPFKTPYLKPMNVKLTTCSMLMVPLSQFLSKGDLRVGHFALKAMECVVETVLHSNEENNIPADVFDKWFNDMVGYPECRFTAIRETGAAGSQKDYDTYVRCIRRIAMISSSMLRDATKKNKPIPVAKHFLITHAVSFFGVWLRWLEYSATSKERSVHLKADIHAIQYLKLSASSKSLYEQYILPHTMQIIETVLFPYLCYNEDDDAILSVDGDIAEFAQYMMEGTLMGSETSARDVATSAILALVRARKNFQHNLLPQILQTVVAGLSQSDTPETLPQKFGFLHLLAAMRKDLRGDKEIWVGQVAHMLVTLIGPRMLPTTTFFPLRYKALVVYQRYAKAPMDDGNFASFMELIASMVQDQDPRVRLIVIDTMCTILEMKRALPFILPVLGSLVDECIAFLNRVQTTFVPSALLYLVDNFTPELMQVLDKMSKEISRSFLAAAFDMAQMEDAVDKDSLQNYMSMDTGACALLDALDTIAGAAWKDEKIFSSIKLDLLQVIKSIMAYPDNYEYMDKALSIWLVAVSTKPITAEWWEVLPLLFRSIESGVGVDFFGSIEEVLDNYISNGTVEYIGNRDLMEATYQACEKILFDCANGMSDQVGVPQLIEALLHQAKHCEAASELFDPYLPRFVVLLLRALASDSICSGEVRLKVWMVAALMDAFYYNPGHTLQIMVESNAYPQFFDMLFHFFRPVLSPPGSKKKGKKDRGSEAQEVKQALSALTRKVIVLGLTSLLVHLTATTSGAALGNVSLDSFKIYLHPTLALIQYCIFSNSAMMEKRCRLTEESIAKMNQGVEAEDAEEGGFDDELLGWESADEDEPDSFNVRNGGDDVLSDSDDVFDPDIDEGDEYTSPIDDVCEVTFFLQWLSQLRVLGPNSTVEQFVHTGLSRSADEFRAAEVTALRYRQLVQQLNRALEEENTKRQHRAAIAGPVLLH</sequence>